<dbReference type="InterPro" id="IPR011108">
    <property type="entry name" value="RMMBL"/>
</dbReference>
<dbReference type="Proteomes" id="UP000075531">
    <property type="component" value="Unassembled WGS sequence"/>
</dbReference>
<organism evidence="4 5">
    <name type="scientific">Clostridium tepidiprofundi DSM 19306</name>
    <dbReference type="NCBI Taxonomy" id="1121338"/>
    <lineage>
        <taxon>Bacteria</taxon>
        <taxon>Bacillati</taxon>
        <taxon>Bacillota</taxon>
        <taxon>Clostridia</taxon>
        <taxon>Eubacteriales</taxon>
        <taxon>Clostridiaceae</taxon>
        <taxon>Clostridium</taxon>
    </lineage>
</organism>
<dbReference type="EC" id="3.1.-.-" evidence="4"/>
<dbReference type="InterPro" id="IPR001279">
    <property type="entry name" value="Metallo-B-lactamas"/>
</dbReference>
<evidence type="ECO:0000256" key="1">
    <source>
        <dbReference type="ARBA" id="ARBA00022801"/>
    </source>
</evidence>
<keyword evidence="5" id="KW-1185">Reference proteome</keyword>
<evidence type="ECO:0000313" key="4">
    <source>
        <dbReference type="EMBL" id="KYH30565.1"/>
    </source>
</evidence>
<dbReference type="PANTHER" id="PTHR11203:SF37">
    <property type="entry name" value="INTEGRATOR COMPLEX SUBUNIT 11"/>
    <property type="match status" value="1"/>
</dbReference>
<keyword evidence="1 4" id="KW-0378">Hydrolase</keyword>
<protein>
    <submittedName>
        <fullName evidence="4">Ribonuclease</fullName>
        <ecNumber evidence="4">3.1.-.-</ecNumber>
    </submittedName>
</protein>
<dbReference type="SUPFAM" id="SSF56281">
    <property type="entry name" value="Metallo-hydrolase/oxidoreductase"/>
    <property type="match status" value="1"/>
</dbReference>
<dbReference type="RefSeq" id="WP_066827302.1">
    <property type="nucleotide sequence ID" value="NZ_LTBA01000065.1"/>
</dbReference>
<evidence type="ECO:0000259" key="3">
    <source>
        <dbReference type="SMART" id="SM01027"/>
    </source>
</evidence>
<dbReference type="PATRIC" id="fig|1121338.3.peg.2674"/>
<dbReference type="InterPro" id="IPR050698">
    <property type="entry name" value="MBL"/>
</dbReference>
<dbReference type="EMBL" id="LTBA01000065">
    <property type="protein sequence ID" value="KYH30565.1"/>
    <property type="molecule type" value="Genomic_DNA"/>
</dbReference>
<sequence>MKISFLGGAYEVGASCILVNIDGKNILMDSGIRQSMSKDPMPDFRTIQENGGVDAIVISHAHLDHIGTLPIISKEYPNARIYMNNMTKDLVRVLLYDSLKIMNNREAEIPLYADIDVENMLNRIFTINYQVEFEIFDDIRLTFYNAGHIAGASCIYLKGKECAVFYSGDFSVFSQKSIEGAKIPRLRPDIGIFEATYGDKLHSNREIEEERLIDIVNRCISENGHMLIPAFALGRAQEVILILKKAMNTKKIKKVNIYVDGMIKDINRMYKRNPLYLKNVIGKKILRGIEPFYDDNIKPIQNKEQRESIFKSKESCIVISSSGMLTGGPSQYYAEKLASKDNGYIVITGYQDEEAPGRKLLNLLKKSPEDRTLEINNKIIPVKCKIERVGLSAHADKGEIKAVISRLMPKNIFLVHGDSNIISEFSNELNKEIQRRIYTPKSGESFDINIKNPRKQFKKNINAVMDNNEIITSENINLLWMFVRENYNERLFTVEELMYIWYGKYYKELCSEDIIKDLQELIIATPYFDNDIRRLFLFKACSREDVEEALKPSELKQNEVNELAIEYFKEYNFKKIGLILGEKKIVLNFDFPKAVSDSIKNKIHELEEHTKWKVEINEQTNKNAAEILIRQFLENTSIKKISFFPVENEFVVQLNETYSNGKHICDEFKKITGINLKILDVNNNNNNIIKGEFIINTSNAQVIEQNKAFSIIDEEFKYEEFRPYKKSIKTNGNGKFIELAFISPVIGNRYKEKVKELAMKTGWNFVIGKSANQNEIINFAIRLCNRKNILLKKNPSFNASSLQVILKISEEIDDKLFEDIKNEFEHNTGCVLIIK</sequence>
<accession>A0A151ASH5</accession>
<dbReference type="CDD" id="cd16295">
    <property type="entry name" value="TTHA0252-CPSF-like_MBL-fold"/>
    <property type="match status" value="1"/>
</dbReference>
<dbReference type="SMART" id="SM01027">
    <property type="entry name" value="Beta-Casp"/>
    <property type="match status" value="1"/>
</dbReference>
<gene>
    <name evidence="4" type="ORF">CLTEP_25750</name>
</gene>
<evidence type="ECO:0000259" key="2">
    <source>
        <dbReference type="SMART" id="SM00849"/>
    </source>
</evidence>
<reference evidence="4 5" key="1">
    <citation type="submission" date="2016-02" db="EMBL/GenBank/DDBJ databases">
        <title>Genome sequence of Clostridium tepidiprofundi DSM 19306.</title>
        <authorList>
            <person name="Poehlein A."/>
            <person name="Daniel R."/>
        </authorList>
    </citation>
    <scope>NUCLEOTIDE SEQUENCE [LARGE SCALE GENOMIC DNA]</scope>
    <source>
        <strain evidence="4 5">DSM 19306</strain>
    </source>
</reference>
<evidence type="ECO:0000313" key="5">
    <source>
        <dbReference type="Proteomes" id="UP000075531"/>
    </source>
</evidence>
<dbReference type="InterPro" id="IPR022712">
    <property type="entry name" value="Beta_Casp"/>
</dbReference>
<dbReference type="SMART" id="SM00849">
    <property type="entry name" value="Lactamase_B"/>
    <property type="match status" value="1"/>
</dbReference>
<dbReference type="GO" id="GO:0004521">
    <property type="term" value="F:RNA endonuclease activity"/>
    <property type="evidence" value="ECO:0007669"/>
    <property type="project" value="TreeGrafter"/>
</dbReference>
<dbReference type="Gene3D" id="3.40.50.10890">
    <property type="match status" value="1"/>
</dbReference>
<dbReference type="Pfam" id="PF07521">
    <property type="entry name" value="RMMBL"/>
    <property type="match status" value="1"/>
</dbReference>
<proteinExistence type="predicted"/>
<dbReference type="Gene3D" id="3.60.15.10">
    <property type="entry name" value="Ribonuclease Z/Hydroxyacylglutathione hydrolase-like"/>
    <property type="match status" value="1"/>
</dbReference>
<dbReference type="Pfam" id="PF16661">
    <property type="entry name" value="Lactamase_B_6"/>
    <property type="match status" value="1"/>
</dbReference>
<dbReference type="STRING" id="1121338.CLTEP_25750"/>
<feature type="domain" description="Metallo-beta-lactamase" evidence="2">
    <location>
        <begin position="13"/>
        <end position="220"/>
    </location>
</feature>
<name>A0A151ASH5_9CLOT</name>
<dbReference type="PANTHER" id="PTHR11203">
    <property type="entry name" value="CLEAVAGE AND POLYADENYLATION SPECIFICITY FACTOR FAMILY MEMBER"/>
    <property type="match status" value="1"/>
</dbReference>
<dbReference type="OrthoDB" id="9803916at2"/>
<dbReference type="InterPro" id="IPR036866">
    <property type="entry name" value="RibonucZ/Hydroxyglut_hydro"/>
</dbReference>
<dbReference type="GO" id="GO:0016787">
    <property type="term" value="F:hydrolase activity"/>
    <property type="evidence" value="ECO:0007669"/>
    <property type="project" value="UniProtKB-KW"/>
</dbReference>
<dbReference type="Pfam" id="PF10996">
    <property type="entry name" value="Beta-Casp"/>
    <property type="match status" value="1"/>
</dbReference>
<dbReference type="AlphaFoldDB" id="A0A151ASH5"/>
<comment type="caution">
    <text evidence="4">The sequence shown here is derived from an EMBL/GenBank/DDBJ whole genome shotgun (WGS) entry which is preliminary data.</text>
</comment>
<feature type="domain" description="Beta-Casp" evidence="3">
    <location>
        <begin position="236"/>
        <end position="360"/>
    </location>
</feature>